<proteinExistence type="predicted"/>
<dbReference type="PANTHER" id="PTHR48063:SF90">
    <property type="entry name" value="OS11G0565920 PROTEIN"/>
    <property type="match status" value="1"/>
</dbReference>
<evidence type="ECO:0000256" key="1">
    <source>
        <dbReference type="ARBA" id="ARBA00004479"/>
    </source>
</evidence>
<feature type="compositionally biased region" description="Polar residues" evidence="10">
    <location>
        <begin position="154"/>
        <end position="174"/>
    </location>
</feature>
<dbReference type="Pfam" id="PF00560">
    <property type="entry name" value="LRR_1"/>
    <property type="match status" value="3"/>
</dbReference>
<evidence type="ECO:0000256" key="2">
    <source>
        <dbReference type="ARBA" id="ARBA00022614"/>
    </source>
</evidence>
<dbReference type="InterPro" id="IPR001611">
    <property type="entry name" value="Leu-rich_rpt"/>
</dbReference>
<dbReference type="PANTHER" id="PTHR48063">
    <property type="entry name" value="LRR RECEPTOR-LIKE KINASE"/>
    <property type="match status" value="1"/>
</dbReference>
<feature type="region of interest" description="Disordered" evidence="10">
    <location>
        <begin position="152"/>
        <end position="174"/>
    </location>
</feature>
<dbReference type="FunFam" id="3.80.10.10:FF:000095">
    <property type="entry name" value="LRR receptor-like serine/threonine-protein kinase GSO1"/>
    <property type="match status" value="1"/>
</dbReference>
<keyword evidence="6 11" id="KW-1133">Transmembrane helix</keyword>
<dbReference type="Gene3D" id="3.80.10.10">
    <property type="entry name" value="Ribonuclease Inhibitor"/>
    <property type="match status" value="3"/>
</dbReference>
<sequence length="852" mass="94113">MNGTISETVGQLTDFAYLDLSGNSWEGVVDKPIQSDGSFGNPIVSQSAIAAQPSTCIDSPLQQRLSTSSASPIPSPPNVPLPVQHTSPAPMAFHPMQTRSKSGIYKPKALQTYTGCYLVDSEPSSAKLALQDPKWKRAMPDEFEALGGGELLSGNDSGTAARTCTSSGSPTSQAAAFSSDVVPRPVAHPKQQPKSPSGLRCFSYDDVKHIQSECKKVVFVEPEDSQEELVENIGVEPIFDEEEEVQEEDVGVGEEPQFDVVETMEEDLVDSDTGALEQRLCTEGQQFEEEDEAETRDELQFDGEEMVTKDWVEGDVGPLVMIRPAVITIIDDVKPEINEEECYSAPKFNKEVVLGRDDTAEVQGTAMGRYRRIFKACDNWKLLISQATIFQAPSVSSMTFLNQLNFSYNNLSGPIPTTNQFQTFNDPSIYEGNPYLCGPPLTTNCSSGPGDTKDKNEEVEEDEDRSEKFWLYIGMALGFIVGYWAVCGTLIIKRSWRHAYFGLVEETKDKLHVFIAVHMARFKRKVARQIDNSIVGPLPTFIGNLSLLGVIDLSLNMINETIPESLGKPANLIVISLKNNAISGQIPLNIGHEITNMVFLELFGNLLNGSIPSSMTEMKELIFLDLSSNYLSGTIPSKWHSLKLLTYMDLSNNSFSGGIPSTICSMPALQWLKLGSKNLSEELSLSLQDCTGLSYLDLGGNRFFGTIQPIVENLFNMSYIGLRSNMLIGDIPEFFCQFPHLHILDLAHNNLSGPIPRCLGNLGALKFTVIFNRSEYTDLFQPFLEHLESYNFFRGTPIPKFISSLKNLTHLDLFQASFTGLVPSTLGNLSQLEYLDLGTYQFASGIRFEVGF</sequence>
<gene>
    <name evidence="12" type="ORF">LWI28_026207</name>
</gene>
<keyword evidence="3 11" id="KW-0812">Transmembrane</keyword>
<evidence type="ECO:0000313" key="13">
    <source>
        <dbReference type="Proteomes" id="UP001064489"/>
    </source>
</evidence>
<keyword evidence="4" id="KW-0732">Signal</keyword>
<evidence type="ECO:0000256" key="3">
    <source>
        <dbReference type="ARBA" id="ARBA00022692"/>
    </source>
</evidence>
<evidence type="ECO:0000256" key="5">
    <source>
        <dbReference type="ARBA" id="ARBA00022737"/>
    </source>
</evidence>
<keyword evidence="9" id="KW-0325">Glycoprotein</keyword>
<dbReference type="AlphaFoldDB" id="A0AAD5NMH1"/>
<dbReference type="InterPro" id="IPR046956">
    <property type="entry name" value="RLP23-like"/>
</dbReference>
<feature type="region of interest" description="Disordered" evidence="10">
    <location>
        <begin position="180"/>
        <end position="199"/>
    </location>
</feature>
<evidence type="ECO:0000313" key="12">
    <source>
        <dbReference type="EMBL" id="KAI9170325.1"/>
    </source>
</evidence>
<evidence type="ECO:0000256" key="9">
    <source>
        <dbReference type="ARBA" id="ARBA00023180"/>
    </source>
</evidence>
<dbReference type="Proteomes" id="UP001064489">
    <property type="component" value="Chromosome 7"/>
</dbReference>
<dbReference type="InterPro" id="IPR032675">
    <property type="entry name" value="LRR_dom_sf"/>
</dbReference>
<evidence type="ECO:0000256" key="10">
    <source>
        <dbReference type="SAM" id="MobiDB-lite"/>
    </source>
</evidence>
<keyword evidence="13" id="KW-1185">Reference proteome</keyword>
<dbReference type="GO" id="GO:0016020">
    <property type="term" value="C:membrane"/>
    <property type="evidence" value="ECO:0007669"/>
    <property type="project" value="UniProtKB-SubCell"/>
</dbReference>
<reference evidence="12" key="2">
    <citation type="submission" date="2023-02" db="EMBL/GenBank/DDBJ databases">
        <authorList>
            <person name="Swenson N.G."/>
            <person name="Wegrzyn J.L."/>
            <person name="Mcevoy S.L."/>
        </authorList>
    </citation>
    <scope>NUCLEOTIDE SEQUENCE</scope>
    <source>
        <strain evidence="12">91603</strain>
        <tissue evidence="12">Leaf</tissue>
    </source>
</reference>
<comment type="caution">
    <text evidence="12">The sequence shown here is derived from an EMBL/GenBank/DDBJ whole genome shotgun (WGS) entry which is preliminary data.</text>
</comment>
<keyword evidence="7 11" id="KW-0472">Membrane</keyword>
<evidence type="ECO:0000256" key="11">
    <source>
        <dbReference type="SAM" id="Phobius"/>
    </source>
</evidence>
<reference evidence="12" key="1">
    <citation type="journal article" date="2022" name="Plant J.">
        <title>Strategies of tolerance reflected in two North American maple genomes.</title>
        <authorList>
            <person name="McEvoy S.L."/>
            <person name="Sezen U.U."/>
            <person name="Trouern-Trend A."/>
            <person name="McMahon S.M."/>
            <person name="Schaberg P.G."/>
            <person name="Yang J."/>
            <person name="Wegrzyn J.L."/>
            <person name="Swenson N.G."/>
        </authorList>
    </citation>
    <scope>NUCLEOTIDE SEQUENCE</scope>
    <source>
        <strain evidence="12">91603</strain>
    </source>
</reference>
<evidence type="ECO:0000256" key="8">
    <source>
        <dbReference type="ARBA" id="ARBA00023170"/>
    </source>
</evidence>
<name>A0AAD5NMH1_ACENE</name>
<dbReference type="EMBL" id="JAJSOW010000104">
    <property type="protein sequence ID" value="KAI9170325.1"/>
    <property type="molecule type" value="Genomic_DNA"/>
</dbReference>
<comment type="subcellular location">
    <subcellularLocation>
        <location evidence="1">Membrane</location>
        <topology evidence="1">Single-pass type I membrane protein</topology>
    </subcellularLocation>
</comment>
<evidence type="ECO:0000256" key="7">
    <source>
        <dbReference type="ARBA" id="ARBA00023136"/>
    </source>
</evidence>
<accession>A0AAD5NMH1</accession>
<dbReference type="SUPFAM" id="SSF52058">
    <property type="entry name" value="L domain-like"/>
    <property type="match status" value="1"/>
</dbReference>
<protein>
    <submittedName>
        <fullName evidence="12">Uncharacterized protein</fullName>
    </submittedName>
</protein>
<organism evidence="12 13">
    <name type="scientific">Acer negundo</name>
    <name type="common">Box elder</name>
    <dbReference type="NCBI Taxonomy" id="4023"/>
    <lineage>
        <taxon>Eukaryota</taxon>
        <taxon>Viridiplantae</taxon>
        <taxon>Streptophyta</taxon>
        <taxon>Embryophyta</taxon>
        <taxon>Tracheophyta</taxon>
        <taxon>Spermatophyta</taxon>
        <taxon>Magnoliopsida</taxon>
        <taxon>eudicotyledons</taxon>
        <taxon>Gunneridae</taxon>
        <taxon>Pentapetalae</taxon>
        <taxon>rosids</taxon>
        <taxon>malvids</taxon>
        <taxon>Sapindales</taxon>
        <taxon>Sapindaceae</taxon>
        <taxon>Hippocastanoideae</taxon>
        <taxon>Acereae</taxon>
        <taxon>Acer</taxon>
    </lineage>
</organism>
<keyword evidence="2" id="KW-0433">Leucine-rich repeat</keyword>
<evidence type="ECO:0000256" key="4">
    <source>
        <dbReference type="ARBA" id="ARBA00022729"/>
    </source>
</evidence>
<evidence type="ECO:0000256" key="6">
    <source>
        <dbReference type="ARBA" id="ARBA00022989"/>
    </source>
</evidence>
<keyword evidence="5" id="KW-0677">Repeat</keyword>
<keyword evidence="8" id="KW-0675">Receptor</keyword>
<feature type="transmembrane region" description="Helical" evidence="11">
    <location>
        <begin position="469"/>
        <end position="492"/>
    </location>
</feature>